<evidence type="ECO:0000256" key="1">
    <source>
        <dbReference type="SAM" id="Phobius"/>
    </source>
</evidence>
<feature type="transmembrane region" description="Helical" evidence="1">
    <location>
        <begin position="20"/>
        <end position="41"/>
    </location>
</feature>
<dbReference type="AlphaFoldDB" id="A0A8T0C6A5"/>
<organism evidence="2 3">
    <name type="scientific">Pseudoalteromonas rubra</name>
    <dbReference type="NCBI Taxonomy" id="43658"/>
    <lineage>
        <taxon>Bacteria</taxon>
        <taxon>Pseudomonadati</taxon>
        <taxon>Pseudomonadota</taxon>
        <taxon>Gammaproteobacteria</taxon>
        <taxon>Alteromonadales</taxon>
        <taxon>Pseudoalteromonadaceae</taxon>
        <taxon>Pseudoalteromonas</taxon>
    </lineage>
</organism>
<evidence type="ECO:0000313" key="3">
    <source>
        <dbReference type="Proteomes" id="UP000016480"/>
    </source>
</evidence>
<keyword evidence="1" id="KW-0472">Membrane</keyword>
<evidence type="ECO:0000313" key="2">
    <source>
        <dbReference type="EMBL" id="KAF7786160.1"/>
    </source>
</evidence>
<accession>A0A8T0C6A5</accession>
<keyword evidence="1" id="KW-0812">Transmembrane</keyword>
<name>A0A8T0C6A5_9GAMM</name>
<dbReference type="Proteomes" id="UP000016480">
    <property type="component" value="Unassembled WGS sequence"/>
</dbReference>
<sequence>MSMAYSPKSLAKFAPLSEPQAVIVARVIVYPIGAALGLLLIRQVLLVAIPDLFGVFQ</sequence>
<dbReference type="EMBL" id="AHCD03000035">
    <property type="protein sequence ID" value="KAF7786160.1"/>
    <property type="molecule type" value="Genomic_DNA"/>
</dbReference>
<gene>
    <name evidence="2" type="ORF">PRUB_a0637</name>
</gene>
<reference evidence="2 3" key="1">
    <citation type="journal article" date="2012" name="J. Bacteriol.">
        <title>Genome sequence of the cycloprodigiosin-producing bacterial strain Pseudoalteromonas rubra ATCC 29570(T).</title>
        <authorList>
            <person name="Xie B.B."/>
            <person name="Shu Y.L."/>
            <person name="Qin Q.L."/>
            <person name="Rong J.C."/>
            <person name="Zhang X.Y."/>
            <person name="Chen X.L."/>
            <person name="Zhou B.C."/>
            <person name="Zhang Y.Z."/>
        </authorList>
    </citation>
    <scope>NUCLEOTIDE SEQUENCE [LARGE SCALE GENOMIC DNA]</scope>
    <source>
        <strain evidence="2 3">DSM 6842</strain>
    </source>
</reference>
<keyword evidence="1" id="KW-1133">Transmembrane helix</keyword>
<protein>
    <submittedName>
        <fullName evidence="2">Uncharacterized protein</fullName>
    </submittedName>
</protein>
<comment type="caution">
    <text evidence="2">The sequence shown here is derived from an EMBL/GenBank/DDBJ whole genome shotgun (WGS) entry which is preliminary data.</text>
</comment>
<proteinExistence type="predicted"/>